<gene>
    <name evidence="1" type="ORF">GGI52_003497</name>
</gene>
<reference evidence="1 2" key="1">
    <citation type="submission" date="2020-07" db="EMBL/GenBank/DDBJ databases">
        <title>Exploring microbial biodiversity for novel pathways involved in the catabolism of aromatic compounds derived from lignin.</title>
        <authorList>
            <person name="Elkins J."/>
        </authorList>
    </citation>
    <scope>NUCLEOTIDE SEQUENCE [LARGE SCALE GENOMIC DNA]</scope>
    <source>
        <strain evidence="1 2">VanB</strain>
    </source>
</reference>
<organism evidence="1 2">
    <name type="scientific">Pseudomonas moraviensis</name>
    <dbReference type="NCBI Taxonomy" id="321662"/>
    <lineage>
        <taxon>Bacteria</taxon>
        <taxon>Pseudomonadati</taxon>
        <taxon>Pseudomonadota</taxon>
        <taxon>Gammaproteobacteria</taxon>
        <taxon>Pseudomonadales</taxon>
        <taxon>Pseudomonadaceae</taxon>
        <taxon>Pseudomonas</taxon>
    </lineage>
</organism>
<proteinExistence type="predicted"/>
<sequence>MKSVRQLQTLAPETFKDFGEEIVSIRENKDFNSSAIERLSKEKIAGVTDALLPAMQSVAKDMLTLAETVTQGFSPVSPRSSSDIAGFLADQELRALVRGLSPEERRNLISEARRGGHLDIVEVVPRANPMLSGLNSEAAASLSRADIAASLA</sequence>
<dbReference type="AlphaFoldDB" id="A0A7Y9VXK2"/>
<dbReference type="RefSeq" id="WP_179694053.1">
    <property type="nucleotide sequence ID" value="NZ_JACCAT010000001.1"/>
</dbReference>
<dbReference type="Proteomes" id="UP000553035">
    <property type="component" value="Unassembled WGS sequence"/>
</dbReference>
<name>A0A7Y9VXK2_9PSED</name>
<evidence type="ECO:0000313" key="2">
    <source>
        <dbReference type="Proteomes" id="UP000553035"/>
    </source>
</evidence>
<evidence type="ECO:0000313" key="1">
    <source>
        <dbReference type="EMBL" id="NYH10454.1"/>
    </source>
</evidence>
<accession>A0A7Y9VXK2</accession>
<dbReference type="EMBL" id="JACCAT010000001">
    <property type="protein sequence ID" value="NYH10454.1"/>
    <property type="molecule type" value="Genomic_DNA"/>
</dbReference>
<comment type="caution">
    <text evidence="1">The sequence shown here is derived from an EMBL/GenBank/DDBJ whole genome shotgun (WGS) entry which is preliminary data.</text>
</comment>
<protein>
    <submittedName>
        <fullName evidence="1">Uncharacterized protein</fullName>
    </submittedName>
</protein>